<dbReference type="Gene3D" id="3.10.180.10">
    <property type="entry name" value="2,3-Dihydroxybiphenyl 1,2-Dioxygenase, domain 1"/>
    <property type="match status" value="1"/>
</dbReference>
<dbReference type="InterPro" id="IPR051785">
    <property type="entry name" value="MMCE/EMCE_epimerase"/>
</dbReference>
<evidence type="ECO:0000313" key="3">
    <source>
        <dbReference type="EMBL" id="PXY34114.1"/>
    </source>
</evidence>
<evidence type="ECO:0000256" key="1">
    <source>
        <dbReference type="ARBA" id="ARBA00022723"/>
    </source>
</evidence>
<dbReference type="OrthoDB" id="7187210at2"/>
<dbReference type="PANTHER" id="PTHR43048">
    <property type="entry name" value="METHYLMALONYL-COA EPIMERASE"/>
    <property type="match status" value="1"/>
</dbReference>
<dbReference type="InterPro" id="IPR037523">
    <property type="entry name" value="VOC_core"/>
</dbReference>
<dbReference type="GO" id="GO:0046872">
    <property type="term" value="F:metal ion binding"/>
    <property type="evidence" value="ECO:0007669"/>
    <property type="project" value="UniProtKB-KW"/>
</dbReference>
<dbReference type="SUPFAM" id="SSF54593">
    <property type="entry name" value="Glyoxalase/Bleomycin resistance protein/Dihydroxybiphenyl dioxygenase"/>
    <property type="match status" value="1"/>
</dbReference>
<dbReference type="Proteomes" id="UP000247892">
    <property type="component" value="Unassembled WGS sequence"/>
</dbReference>
<gene>
    <name evidence="3" type="ORF">BA062_18165</name>
</gene>
<dbReference type="Pfam" id="PF00903">
    <property type="entry name" value="Glyoxalase"/>
    <property type="match status" value="1"/>
</dbReference>
<organism evidence="3 4">
    <name type="scientific">Prauserella flavalba</name>
    <dbReference type="NCBI Taxonomy" id="1477506"/>
    <lineage>
        <taxon>Bacteria</taxon>
        <taxon>Bacillati</taxon>
        <taxon>Actinomycetota</taxon>
        <taxon>Actinomycetes</taxon>
        <taxon>Pseudonocardiales</taxon>
        <taxon>Pseudonocardiaceae</taxon>
        <taxon>Prauserella</taxon>
    </lineage>
</organism>
<dbReference type="RefSeq" id="WP_110338250.1">
    <property type="nucleotide sequence ID" value="NZ_MASU01000006.1"/>
</dbReference>
<proteinExistence type="predicted"/>
<sequence>MTHTEQRGSLQRMDNIAIVVDDLAAATAFFTELGMELEGEATLEGGLVDRLISLDGVRTDIAMMRLPDAPGRIELTKYHTPVSPGADQPAPVNALGLHRIMFAVHDIEDVIERLKPHGAALVGEVVRYGDSHRLAYLRGPAGIVVALAEQLG</sequence>
<evidence type="ECO:0000259" key="2">
    <source>
        <dbReference type="PROSITE" id="PS51819"/>
    </source>
</evidence>
<evidence type="ECO:0000313" key="4">
    <source>
        <dbReference type="Proteomes" id="UP000247892"/>
    </source>
</evidence>
<dbReference type="GO" id="GO:0046491">
    <property type="term" value="P:L-methylmalonyl-CoA metabolic process"/>
    <property type="evidence" value="ECO:0007669"/>
    <property type="project" value="TreeGrafter"/>
</dbReference>
<comment type="caution">
    <text evidence="3">The sequence shown here is derived from an EMBL/GenBank/DDBJ whole genome shotgun (WGS) entry which is preliminary data.</text>
</comment>
<feature type="domain" description="VOC" evidence="2">
    <location>
        <begin position="12"/>
        <end position="150"/>
    </location>
</feature>
<protein>
    <submittedName>
        <fullName evidence="3">Glyoxalase</fullName>
    </submittedName>
</protein>
<keyword evidence="1" id="KW-0479">Metal-binding</keyword>
<dbReference type="PANTHER" id="PTHR43048:SF5">
    <property type="entry name" value="BLR5325 PROTEIN"/>
    <property type="match status" value="1"/>
</dbReference>
<dbReference type="EMBL" id="MASU01000006">
    <property type="protein sequence ID" value="PXY34114.1"/>
    <property type="molecule type" value="Genomic_DNA"/>
</dbReference>
<keyword evidence="4" id="KW-1185">Reference proteome</keyword>
<dbReference type="GO" id="GO:0004493">
    <property type="term" value="F:methylmalonyl-CoA epimerase activity"/>
    <property type="evidence" value="ECO:0007669"/>
    <property type="project" value="TreeGrafter"/>
</dbReference>
<dbReference type="AlphaFoldDB" id="A0A318M8X5"/>
<dbReference type="InterPro" id="IPR004360">
    <property type="entry name" value="Glyas_Fos-R_dOase_dom"/>
</dbReference>
<dbReference type="PROSITE" id="PS51819">
    <property type="entry name" value="VOC"/>
    <property type="match status" value="1"/>
</dbReference>
<name>A0A318M8X5_9PSEU</name>
<accession>A0A318M8X5</accession>
<reference evidence="3 4" key="1">
    <citation type="submission" date="2016-07" db="EMBL/GenBank/DDBJ databases">
        <title>Draft genome sequence of Prauserella sp. YIM 121212, isolated from alkaline soil.</title>
        <authorList>
            <person name="Ruckert C."/>
            <person name="Albersmeier A."/>
            <person name="Jiang C.-L."/>
            <person name="Jiang Y."/>
            <person name="Kalinowski J."/>
            <person name="Schneider O."/>
            <person name="Winkler A."/>
            <person name="Zotchev S.B."/>
        </authorList>
    </citation>
    <scope>NUCLEOTIDE SEQUENCE [LARGE SCALE GENOMIC DNA]</scope>
    <source>
        <strain evidence="3 4">YIM 121212</strain>
    </source>
</reference>
<dbReference type="InterPro" id="IPR029068">
    <property type="entry name" value="Glyas_Bleomycin-R_OHBP_Dase"/>
</dbReference>
<dbReference type="CDD" id="cd08353">
    <property type="entry name" value="VOC_like"/>
    <property type="match status" value="1"/>
</dbReference>